<dbReference type="Proteomes" id="UP000326912">
    <property type="component" value="Unassembled WGS sequence"/>
</dbReference>
<evidence type="ECO:0000256" key="6">
    <source>
        <dbReference type="ARBA" id="ARBA00022989"/>
    </source>
</evidence>
<comment type="subcellular location">
    <subcellularLocation>
        <location evidence="1">Cell membrane</location>
        <topology evidence="1">Multi-pass membrane protein</topology>
    </subcellularLocation>
</comment>
<dbReference type="InterPro" id="IPR004638">
    <property type="entry name" value="EmrB-like"/>
</dbReference>
<dbReference type="GO" id="GO:0022857">
    <property type="term" value="F:transmembrane transporter activity"/>
    <property type="evidence" value="ECO:0007669"/>
    <property type="project" value="InterPro"/>
</dbReference>
<gene>
    <name evidence="10" type="ORF">KDW_08640</name>
</gene>
<feature type="transmembrane region" description="Helical" evidence="8">
    <location>
        <begin position="239"/>
        <end position="260"/>
    </location>
</feature>
<dbReference type="EMBL" id="BKZW01000001">
    <property type="protein sequence ID" value="GER86702.1"/>
    <property type="molecule type" value="Genomic_DNA"/>
</dbReference>
<feature type="transmembrane region" description="Helical" evidence="8">
    <location>
        <begin position="206"/>
        <end position="227"/>
    </location>
</feature>
<keyword evidence="7 8" id="KW-0472">Membrane</keyword>
<evidence type="ECO:0000256" key="3">
    <source>
        <dbReference type="ARBA" id="ARBA00022448"/>
    </source>
</evidence>
<dbReference type="InterPro" id="IPR011701">
    <property type="entry name" value="MFS"/>
</dbReference>
<keyword evidence="4" id="KW-1003">Cell membrane</keyword>
<comment type="similarity">
    <text evidence="2">Belongs to the major facilitator superfamily. EmrB family.</text>
</comment>
<proteinExistence type="inferred from homology"/>
<feature type="transmembrane region" description="Helical" evidence="8">
    <location>
        <begin position="118"/>
        <end position="137"/>
    </location>
</feature>
<feature type="transmembrane region" description="Helical" evidence="8">
    <location>
        <begin position="266"/>
        <end position="288"/>
    </location>
</feature>
<organism evidence="10 11">
    <name type="scientific">Dictyobacter vulcani</name>
    <dbReference type="NCBI Taxonomy" id="2607529"/>
    <lineage>
        <taxon>Bacteria</taxon>
        <taxon>Bacillati</taxon>
        <taxon>Chloroflexota</taxon>
        <taxon>Ktedonobacteria</taxon>
        <taxon>Ktedonobacterales</taxon>
        <taxon>Dictyobacteraceae</taxon>
        <taxon>Dictyobacter</taxon>
    </lineage>
</organism>
<evidence type="ECO:0000313" key="10">
    <source>
        <dbReference type="EMBL" id="GER86702.1"/>
    </source>
</evidence>
<accession>A0A5J4KIG5</accession>
<dbReference type="NCBIfam" id="TIGR00711">
    <property type="entry name" value="efflux_EmrB"/>
    <property type="match status" value="1"/>
</dbReference>
<keyword evidence="3" id="KW-0813">Transport</keyword>
<feature type="transmembrane region" description="Helical" evidence="8">
    <location>
        <begin position="309"/>
        <end position="332"/>
    </location>
</feature>
<dbReference type="RefSeq" id="WP_151754792.1">
    <property type="nucleotide sequence ID" value="NZ_BKZW01000001.1"/>
</dbReference>
<evidence type="ECO:0000256" key="7">
    <source>
        <dbReference type="ARBA" id="ARBA00023136"/>
    </source>
</evidence>
<evidence type="ECO:0000256" key="4">
    <source>
        <dbReference type="ARBA" id="ARBA00022475"/>
    </source>
</evidence>
<keyword evidence="5 8" id="KW-0812">Transmembrane</keyword>
<evidence type="ECO:0000259" key="9">
    <source>
        <dbReference type="PROSITE" id="PS50850"/>
    </source>
</evidence>
<evidence type="ECO:0000256" key="8">
    <source>
        <dbReference type="SAM" id="Phobius"/>
    </source>
</evidence>
<dbReference type="GO" id="GO:0005886">
    <property type="term" value="C:plasma membrane"/>
    <property type="evidence" value="ECO:0007669"/>
    <property type="project" value="UniProtKB-SubCell"/>
</dbReference>
<feature type="domain" description="Major facilitator superfamily (MFS) profile" evidence="9">
    <location>
        <begin position="51"/>
        <end position="518"/>
    </location>
</feature>
<feature type="transmembrane region" description="Helical" evidence="8">
    <location>
        <begin position="344"/>
        <end position="365"/>
    </location>
</feature>
<feature type="transmembrane region" description="Helical" evidence="8">
    <location>
        <begin position="447"/>
        <end position="467"/>
    </location>
</feature>
<name>A0A5J4KIG5_9CHLR</name>
<dbReference type="InterPro" id="IPR036259">
    <property type="entry name" value="MFS_trans_sf"/>
</dbReference>
<evidence type="ECO:0000256" key="1">
    <source>
        <dbReference type="ARBA" id="ARBA00004651"/>
    </source>
</evidence>
<keyword evidence="6 8" id="KW-1133">Transmembrane helix</keyword>
<sequence>MYDERKNVAYDKFETATYSEALPVSGDLITSSVQTASRTAEQHGAVNKWAILGLAASSGFLTTLDGSIVNIGLPAISQTFHVGVSGAIEWIIIGYLVIIAAVLLTFGRLADMIGRKPIFLTGLVVFIAGSALSGMAPSLLLLILARIFQGLGGALIFSVNIAMITSTFPDTERGLALGLNAVIVSLGVSAGPTIGGLITQYLTWRWIFYVNVPLGLLVLLTACYIYKEKRTAHGQRGRFDPLGATLLGIGLALLTLGLSFGQEWGWFSPAILSTIGIGVVTLAITVFVESRMPYPILDLHLITNRTFAFANISFMLCMMALFAPGFLMPFYFEQLRGFSTEQTGLLLTPLPLTMALLAPLSGSLADRFGSRWLSPIGLCIACLGLFLLAQINAQSALWDIIWRLVVIGIGQGIFQSPNTRTMMGAAPRSAQGEASGLLATGRVVGQALSVALIGTIFAAFGGSWAGNVLSTQSHSLAPAKLHTLQQVFISGFHAGLFGCAAFAAIGIFTAVARGKGATVERPH</sequence>
<protein>
    <submittedName>
        <fullName evidence="10">MFS transporter</fullName>
    </submittedName>
</protein>
<feature type="transmembrane region" description="Helical" evidence="8">
    <location>
        <begin position="487"/>
        <end position="511"/>
    </location>
</feature>
<dbReference type="SUPFAM" id="SSF103473">
    <property type="entry name" value="MFS general substrate transporter"/>
    <property type="match status" value="1"/>
</dbReference>
<reference evidence="10 11" key="1">
    <citation type="submission" date="2019-10" db="EMBL/GenBank/DDBJ databases">
        <title>Dictyobacter vulcani sp. nov., within the class Ktedonobacteria, isolated from soil of volcanic Mt. Zao.</title>
        <authorList>
            <person name="Zheng Y."/>
            <person name="Wang C.M."/>
            <person name="Sakai Y."/>
            <person name="Abe K."/>
            <person name="Yokota A."/>
            <person name="Yabe S."/>
        </authorList>
    </citation>
    <scope>NUCLEOTIDE SEQUENCE [LARGE SCALE GENOMIC DNA]</scope>
    <source>
        <strain evidence="10 11">W12</strain>
    </source>
</reference>
<dbReference type="InterPro" id="IPR020846">
    <property type="entry name" value="MFS_dom"/>
</dbReference>
<feature type="transmembrane region" description="Helical" evidence="8">
    <location>
        <begin position="143"/>
        <end position="163"/>
    </location>
</feature>
<dbReference type="PROSITE" id="PS50850">
    <property type="entry name" value="MFS"/>
    <property type="match status" value="1"/>
</dbReference>
<feature type="transmembrane region" description="Helical" evidence="8">
    <location>
        <begin position="372"/>
        <end position="391"/>
    </location>
</feature>
<dbReference type="Gene3D" id="1.20.1250.20">
    <property type="entry name" value="MFS general substrate transporter like domains"/>
    <property type="match status" value="1"/>
</dbReference>
<evidence type="ECO:0000313" key="11">
    <source>
        <dbReference type="Proteomes" id="UP000326912"/>
    </source>
</evidence>
<dbReference type="Pfam" id="PF07690">
    <property type="entry name" value="MFS_1"/>
    <property type="match status" value="1"/>
</dbReference>
<feature type="transmembrane region" description="Helical" evidence="8">
    <location>
        <begin position="397"/>
        <end position="414"/>
    </location>
</feature>
<dbReference type="PRINTS" id="PR01036">
    <property type="entry name" value="TCRTETB"/>
</dbReference>
<comment type="caution">
    <text evidence="10">The sequence shown here is derived from an EMBL/GenBank/DDBJ whole genome shotgun (WGS) entry which is preliminary data.</text>
</comment>
<keyword evidence="11" id="KW-1185">Reference proteome</keyword>
<dbReference type="PANTHER" id="PTHR42718">
    <property type="entry name" value="MAJOR FACILITATOR SUPERFAMILY MULTIDRUG TRANSPORTER MFSC"/>
    <property type="match status" value="1"/>
</dbReference>
<dbReference type="CDD" id="cd17321">
    <property type="entry name" value="MFS_MMR_MDR_like"/>
    <property type="match status" value="1"/>
</dbReference>
<dbReference type="PANTHER" id="PTHR42718:SF9">
    <property type="entry name" value="MAJOR FACILITATOR SUPERFAMILY MULTIDRUG TRANSPORTER MFSC"/>
    <property type="match status" value="1"/>
</dbReference>
<evidence type="ECO:0000256" key="5">
    <source>
        <dbReference type="ARBA" id="ARBA00022692"/>
    </source>
</evidence>
<dbReference type="Gene3D" id="1.20.1720.10">
    <property type="entry name" value="Multidrug resistance protein D"/>
    <property type="match status" value="1"/>
</dbReference>
<feature type="transmembrane region" description="Helical" evidence="8">
    <location>
        <begin position="87"/>
        <end position="106"/>
    </location>
</feature>
<feature type="transmembrane region" description="Helical" evidence="8">
    <location>
        <begin position="175"/>
        <end position="194"/>
    </location>
</feature>
<evidence type="ECO:0000256" key="2">
    <source>
        <dbReference type="ARBA" id="ARBA00008537"/>
    </source>
</evidence>
<dbReference type="AlphaFoldDB" id="A0A5J4KIG5"/>